<feature type="compositionally biased region" description="Gly residues" evidence="1">
    <location>
        <begin position="14"/>
        <end position="28"/>
    </location>
</feature>
<sequence>MARMTDARGNTPGPRGGNSRGGRGGRGGSRGRGRRYVGAAYAASLAAARESSESVLADISNASSPSTSGFDLRRDPADTRPANNWFGPVSGSVLLKYFNKSLDSPESYQFQTINSSEGNPSGVAFAIINDDDQPLWKDHSIVYTNSRLHLLPGYAEKKAALIAQYQEATEQEKLIRVIEATTENVKFARYGIEDGPDMEVFDPHGFACEIIVPGEWQKKKHENPILIGFNNTPSIKYTPGPHPPLAVFKTLPDDDRVQYILWFRIVEIELFAAKSVALAKNFHKFGVDGSLESEWAALKLSKILPGDAQYRRHPKWKQTEEHQYKLGQSVEHSHTVEDKGSDEESLAGKREGDPAEQLVAGEKACVSEETGMAEVASTRVGGDACPAIVATPAEGEEEKVLVEKVSELTIDERLKAVHQQAEELLAARARGRVLEDVKEEEEEE</sequence>
<feature type="region of interest" description="Disordered" evidence="1">
    <location>
        <begin position="1"/>
        <end position="33"/>
    </location>
</feature>
<feature type="region of interest" description="Disordered" evidence="1">
    <location>
        <begin position="54"/>
        <end position="76"/>
    </location>
</feature>
<protein>
    <submittedName>
        <fullName evidence="2">Uncharacterized protein</fullName>
    </submittedName>
</protein>
<accession>A0AA40EHQ7</accession>
<keyword evidence="3" id="KW-1185">Reference proteome</keyword>
<dbReference type="AlphaFoldDB" id="A0AA40EHQ7"/>
<gene>
    <name evidence="2" type="ORF">B0T21DRAFT_409737</name>
</gene>
<dbReference type="EMBL" id="JAUKTV010000004">
    <property type="protein sequence ID" value="KAK0739387.1"/>
    <property type="molecule type" value="Genomic_DNA"/>
</dbReference>
<feature type="region of interest" description="Disordered" evidence="1">
    <location>
        <begin position="328"/>
        <end position="357"/>
    </location>
</feature>
<reference evidence="2" key="1">
    <citation type="submission" date="2023-06" db="EMBL/GenBank/DDBJ databases">
        <title>Genome-scale phylogeny and comparative genomics of the fungal order Sordariales.</title>
        <authorList>
            <consortium name="Lawrence Berkeley National Laboratory"/>
            <person name="Hensen N."/>
            <person name="Bonometti L."/>
            <person name="Westerberg I."/>
            <person name="Brannstrom I.O."/>
            <person name="Guillou S."/>
            <person name="Cros-Aarteil S."/>
            <person name="Calhoun S."/>
            <person name="Haridas S."/>
            <person name="Kuo A."/>
            <person name="Mondo S."/>
            <person name="Pangilinan J."/>
            <person name="Riley R."/>
            <person name="Labutti K."/>
            <person name="Andreopoulos B."/>
            <person name="Lipzen A."/>
            <person name="Chen C."/>
            <person name="Yanf M."/>
            <person name="Daum C."/>
            <person name="Ng V."/>
            <person name="Clum A."/>
            <person name="Steindorff A."/>
            <person name="Ohm R."/>
            <person name="Martin F."/>
            <person name="Silar P."/>
            <person name="Natvig D."/>
            <person name="Lalanne C."/>
            <person name="Gautier V."/>
            <person name="Ament-Velasquez S.L."/>
            <person name="Kruys A."/>
            <person name="Hutchinson M.I."/>
            <person name="Powell A.J."/>
            <person name="Barry K."/>
            <person name="Miller A.N."/>
            <person name="Grigoriev I.V."/>
            <person name="Debuchy R."/>
            <person name="Gladieux P."/>
            <person name="Thoren M.H."/>
            <person name="Johannesson H."/>
        </authorList>
    </citation>
    <scope>NUCLEOTIDE SEQUENCE</scope>
    <source>
        <strain evidence="2">CBS 540.89</strain>
    </source>
</reference>
<feature type="compositionally biased region" description="Polar residues" evidence="1">
    <location>
        <begin position="60"/>
        <end position="69"/>
    </location>
</feature>
<evidence type="ECO:0000256" key="1">
    <source>
        <dbReference type="SAM" id="MobiDB-lite"/>
    </source>
</evidence>
<evidence type="ECO:0000313" key="3">
    <source>
        <dbReference type="Proteomes" id="UP001172159"/>
    </source>
</evidence>
<dbReference type="Proteomes" id="UP001172159">
    <property type="component" value="Unassembled WGS sequence"/>
</dbReference>
<evidence type="ECO:0000313" key="2">
    <source>
        <dbReference type="EMBL" id="KAK0739387.1"/>
    </source>
</evidence>
<name>A0AA40EHQ7_9PEZI</name>
<organism evidence="2 3">
    <name type="scientific">Apiosordaria backusii</name>
    <dbReference type="NCBI Taxonomy" id="314023"/>
    <lineage>
        <taxon>Eukaryota</taxon>
        <taxon>Fungi</taxon>
        <taxon>Dikarya</taxon>
        <taxon>Ascomycota</taxon>
        <taxon>Pezizomycotina</taxon>
        <taxon>Sordariomycetes</taxon>
        <taxon>Sordariomycetidae</taxon>
        <taxon>Sordariales</taxon>
        <taxon>Lasiosphaeriaceae</taxon>
        <taxon>Apiosordaria</taxon>
    </lineage>
</organism>
<proteinExistence type="predicted"/>
<comment type="caution">
    <text evidence="2">The sequence shown here is derived from an EMBL/GenBank/DDBJ whole genome shotgun (WGS) entry which is preliminary data.</text>
</comment>